<dbReference type="OrthoDB" id="8026949at2759"/>
<dbReference type="EMBL" id="MDYQ01000305">
    <property type="protein sequence ID" value="PRP76720.1"/>
    <property type="molecule type" value="Genomic_DNA"/>
</dbReference>
<dbReference type="GO" id="GO:0071013">
    <property type="term" value="C:catalytic step 2 spliceosome"/>
    <property type="evidence" value="ECO:0007669"/>
    <property type="project" value="TreeGrafter"/>
</dbReference>
<proteinExistence type="predicted"/>
<evidence type="ECO:0008006" key="5">
    <source>
        <dbReference type="Google" id="ProtNLM"/>
    </source>
</evidence>
<organism evidence="3 4">
    <name type="scientific">Planoprotostelium fungivorum</name>
    <dbReference type="NCBI Taxonomy" id="1890364"/>
    <lineage>
        <taxon>Eukaryota</taxon>
        <taxon>Amoebozoa</taxon>
        <taxon>Evosea</taxon>
        <taxon>Variosea</taxon>
        <taxon>Cavosteliida</taxon>
        <taxon>Cavosteliaceae</taxon>
        <taxon>Planoprotostelium</taxon>
    </lineage>
</organism>
<feature type="coiled-coil region" evidence="1">
    <location>
        <begin position="300"/>
        <end position="330"/>
    </location>
</feature>
<protein>
    <recommendedName>
        <fullName evidence="5">CCHC-type domain-containing protein</fullName>
    </recommendedName>
</protein>
<keyword evidence="1" id="KW-0175">Coiled coil</keyword>
<evidence type="ECO:0000256" key="2">
    <source>
        <dbReference type="SAM" id="MobiDB-lite"/>
    </source>
</evidence>
<dbReference type="AlphaFoldDB" id="A0A2P6MYC7"/>
<feature type="compositionally biased region" description="Basic and acidic residues" evidence="2">
    <location>
        <begin position="469"/>
        <end position="498"/>
    </location>
</feature>
<evidence type="ECO:0000313" key="3">
    <source>
        <dbReference type="EMBL" id="PRP76720.1"/>
    </source>
</evidence>
<gene>
    <name evidence="3" type="ORF">PROFUN_14816</name>
</gene>
<comment type="caution">
    <text evidence="3">The sequence shown here is derived from an EMBL/GenBank/DDBJ whole genome shotgun (WGS) entry which is preliminary data.</text>
</comment>
<dbReference type="Proteomes" id="UP000241769">
    <property type="component" value="Unassembled WGS sequence"/>
</dbReference>
<dbReference type="PANTHER" id="PTHR13316">
    <property type="entry name" value="ZINC FINGER, CCHC DOMAIN CONTAINING 8"/>
    <property type="match status" value="1"/>
</dbReference>
<name>A0A2P6MYC7_9EUKA</name>
<keyword evidence="4" id="KW-1185">Reference proteome</keyword>
<dbReference type="PANTHER" id="PTHR13316:SF0">
    <property type="entry name" value="ZINC FINGER CCHC DOMAIN-CONTAINING PROTEIN 8"/>
    <property type="match status" value="1"/>
</dbReference>
<evidence type="ECO:0000256" key="1">
    <source>
        <dbReference type="SAM" id="Coils"/>
    </source>
</evidence>
<sequence>MLQTETIRGGDLSTLRSIAQELGVEDEQHSKEDLETFRRRLLYVWRQKLERELKSIDNQEIKKMTPLVQPDEPFISVCFHNIPYHLQWKVEDESLRLIDKVMDDVLDRRARDARRRASDGDTKKIEEFRPAKRPRGTDFHTDFAVDCTPYEDLKMLADPSTRNRSEEGIYDEYLDLVPSYDKIPTTLKPIGSTEQASIMMSRNKCWNCESTDHNLRECREPRNQAAIARNRLEFLESKLAEERYYEEKKGQQTDILSIDDIDIYLSSVEILIHQKRCHSLTPIRPRLTRDEQVKKGAAGLDILEEEKDYKEQEERLEREEKERARLMEELPYANGNRWEEKERIFQYFSLEIPRGIGKRGETTLLVTIHYQQQPQEMNYPMQYPLSQYSAQETVQYQSWLGNPQYYGGSYANVQASAPVLYPPTYQQVQAERTNNTTLEEMIEETIAEGMIEETTAEGMIEETIEETTAEEKTLEEKTLEETTAERITEETRGERSMT</sequence>
<feature type="region of interest" description="Disordered" evidence="2">
    <location>
        <begin position="468"/>
        <end position="498"/>
    </location>
</feature>
<evidence type="ECO:0000313" key="4">
    <source>
        <dbReference type="Proteomes" id="UP000241769"/>
    </source>
</evidence>
<accession>A0A2P6MYC7</accession>
<dbReference type="GO" id="GO:0003723">
    <property type="term" value="F:RNA binding"/>
    <property type="evidence" value="ECO:0007669"/>
    <property type="project" value="TreeGrafter"/>
</dbReference>
<reference evidence="3 4" key="1">
    <citation type="journal article" date="2018" name="Genome Biol. Evol.">
        <title>Multiple Roots of Fruiting Body Formation in Amoebozoa.</title>
        <authorList>
            <person name="Hillmann F."/>
            <person name="Forbes G."/>
            <person name="Novohradska S."/>
            <person name="Ferling I."/>
            <person name="Riege K."/>
            <person name="Groth M."/>
            <person name="Westermann M."/>
            <person name="Marz M."/>
            <person name="Spaller T."/>
            <person name="Winckler T."/>
            <person name="Schaap P."/>
            <person name="Glockner G."/>
        </authorList>
    </citation>
    <scope>NUCLEOTIDE SEQUENCE [LARGE SCALE GENOMIC DNA]</scope>
    <source>
        <strain evidence="3 4">Jena</strain>
    </source>
</reference>
<dbReference type="InterPro" id="IPR052115">
    <property type="entry name" value="NEXT_complex_subunit_ZCCHC8"/>
</dbReference>
<dbReference type="InParanoid" id="A0A2P6MYC7"/>